<evidence type="ECO:0000313" key="3">
    <source>
        <dbReference type="Proteomes" id="UP000177171"/>
    </source>
</evidence>
<comment type="caution">
    <text evidence="2">The sequence shown here is derived from an EMBL/GenBank/DDBJ whole genome shotgun (WGS) entry which is preliminary data.</text>
</comment>
<evidence type="ECO:0000259" key="1">
    <source>
        <dbReference type="Pfam" id="PF21722"/>
    </source>
</evidence>
<name>A0A1G2LQS9_9BACT</name>
<evidence type="ECO:0000313" key="2">
    <source>
        <dbReference type="EMBL" id="OHA13239.1"/>
    </source>
</evidence>
<organism evidence="2 3">
    <name type="scientific">Candidatus Sungbacteria bacterium RIFCSPLOWO2_12_FULL_41_11</name>
    <dbReference type="NCBI Taxonomy" id="1802286"/>
    <lineage>
        <taxon>Bacteria</taxon>
        <taxon>Candidatus Sungiibacteriota</taxon>
    </lineage>
</organism>
<dbReference type="AlphaFoldDB" id="A0A1G2LQS9"/>
<accession>A0A1G2LQS9</accession>
<feature type="domain" description="Glycine-rich" evidence="1">
    <location>
        <begin position="905"/>
        <end position="1083"/>
    </location>
</feature>
<dbReference type="Pfam" id="PF21722">
    <property type="entry name" value="Gly_rich_2"/>
    <property type="match status" value="1"/>
</dbReference>
<dbReference type="InterPro" id="IPR049304">
    <property type="entry name" value="Gly_rich_dom"/>
</dbReference>
<proteinExistence type="predicted"/>
<gene>
    <name evidence="2" type="ORF">A3G49_01000</name>
</gene>
<sequence length="1083" mass="106211">MPNIHKITISILTAFLLGAVLIYTVNAFVNPSYTPPNGQGAFTYTSGGNVGLRNTNPQVTLDVNGSIRSTGSAANVQVWDLSTGAPNSGVLTNLFRIKSGPDQGSFRIQLNTDSAGFFSTVQELAIIKDNGNVGIGSYTSSPSESVPYKLDVKGDINTSGSYRVAGTGGVGVTCAAGTSPNGITISGGIVTSAGICTTIGGAGATPPGGTNGAVQFNASGAFGGDSTNFSWDNTNKRLNIGSAVQDSLFVLSRGIPTTFKVGTDGAMVIDNDGVSNVFALSAGNVGIGTSGPGEKLDVVGSIQTQGSAVGSNRLVMKDTSASPRTWEWYPQQGGANTLGLFERVSGITALTILAPSGNVGIGTAAPGAKLEVNGSVRIPLLNCNNASVLETDASGNLQCGADAGAAGSGLTDAFTRVENSAGVSQFAAVGADKLQFAVGAGLSVAFDNTNKRVTFTNTGGPGGSLPAGTLAGQTLRWDGSVWAANSNLFNNGTNIGAGGSVVDTSYQLTIPSASTLGGIKAETSDATRIGGYFANTAAGGVGLVVGAGNVGIGTGNPGKKLTVLDSSGDGGKIRIQYSDGYTTHGEIGMVQGPLNSDIWIGQNLNSGGSSPSQSNTGQVSWYTKMGGFSDNFSIARIPAGGSASALLTILNSGNVGIGNAGSGYKLDVTGNINGSTGVYDTGVRVCSTSNPSGCPAGVVSGWTDGGANVYLTTITDNVGIGTTGTSNKLAVTGTSGQYAAFIYNPAAAGSSYGVYIQAGGNSSDTALAVDNATGVSNFLYVKGSGNVGIGTAAPGTKLDTTGTIRSTGLGSAFSGVGAEMAYSSNVGYFITYDRGASAVKATHLGGDGGTGLRVDTAGNVGIGTPGPAYKLDVAGQIRSSSGGFVFPDGTIQSTASYNTRVFNRSGTFTVPTGVTKITVDVWGGGGGGGGGIEGACIGYGGSGGGFGRQSFTVTPGAIYTVTVGDGGYGTLSSSGQAGGSGQTSSFGALISATGGGGGSSNCGVTGAGGTSAATINFPGGLGLNSGAGGYAGGADGYGGGLGGTAQGSTQEIGAEAPGGGGIGSGAVIEHGSEGAHGRVIVYW</sequence>
<dbReference type="EMBL" id="MHQY01000032">
    <property type="protein sequence ID" value="OHA13239.1"/>
    <property type="molecule type" value="Genomic_DNA"/>
</dbReference>
<reference evidence="2 3" key="1">
    <citation type="journal article" date="2016" name="Nat. Commun.">
        <title>Thousands of microbial genomes shed light on interconnected biogeochemical processes in an aquifer system.</title>
        <authorList>
            <person name="Anantharaman K."/>
            <person name="Brown C.T."/>
            <person name="Hug L.A."/>
            <person name="Sharon I."/>
            <person name="Castelle C.J."/>
            <person name="Probst A.J."/>
            <person name="Thomas B.C."/>
            <person name="Singh A."/>
            <person name="Wilkins M.J."/>
            <person name="Karaoz U."/>
            <person name="Brodie E.L."/>
            <person name="Williams K.H."/>
            <person name="Hubbard S.S."/>
            <person name="Banfield J.F."/>
        </authorList>
    </citation>
    <scope>NUCLEOTIDE SEQUENCE [LARGE SCALE GENOMIC DNA]</scope>
</reference>
<protein>
    <recommendedName>
        <fullName evidence="1">Glycine-rich domain-containing protein</fullName>
    </recommendedName>
</protein>
<dbReference type="Proteomes" id="UP000177171">
    <property type="component" value="Unassembled WGS sequence"/>
</dbReference>